<sequence length="79" mass="9161">MHFSRGRKPDSVFRFQFRFSGPRMLGWSYPLCKGLYLPRRHCGVEIVAAEETGLRSEFSCEISEAGLETTATRFEIWDL</sequence>
<accession>A0ABD0KVA9</accession>
<reference evidence="1 2" key="1">
    <citation type="journal article" date="2023" name="Sci. Data">
        <title>Genome assembly of the Korean intertidal mud-creeper Batillaria attramentaria.</title>
        <authorList>
            <person name="Patra A.K."/>
            <person name="Ho P.T."/>
            <person name="Jun S."/>
            <person name="Lee S.J."/>
            <person name="Kim Y."/>
            <person name="Won Y.J."/>
        </authorList>
    </citation>
    <scope>NUCLEOTIDE SEQUENCE [LARGE SCALE GENOMIC DNA]</scope>
    <source>
        <strain evidence="1">Wonlab-2016</strain>
    </source>
</reference>
<dbReference type="EMBL" id="JACVVK020000124">
    <property type="protein sequence ID" value="KAK7490707.1"/>
    <property type="molecule type" value="Genomic_DNA"/>
</dbReference>
<organism evidence="1 2">
    <name type="scientific">Batillaria attramentaria</name>
    <dbReference type="NCBI Taxonomy" id="370345"/>
    <lineage>
        <taxon>Eukaryota</taxon>
        <taxon>Metazoa</taxon>
        <taxon>Spiralia</taxon>
        <taxon>Lophotrochozoa</taxon>
        <taxon>Mollusca</taxon>
        <taxon>Gastropoda</taxon>
        <taxon>Caenogastropoda</taxon>
        <taxon>Sorbeoconcha</taxon>
        <taxon>Cerithioidea</taxon>
        <taxon>Batillariidae</taxon>
        <taxon>Batillaria</taxon>
    </lineage>
</organism>
<gene>
    <name evidence="1" type="ORF">BaRGS_00018124</name>
</gene>
<proteinExistence type="predicted"/>
<dbReference type="Proteomes" id="UP001519460">
    <property type="component" value="Unassembled WGS sequence"/>
</dbReference>
<name>A0ABD0KVA9_9CAEN</name>
<comment type="caution">
    <text evidence="1">The sequence shown here is derived from an EMBL/GenBank/DDBJ whole genome shotgun (WGS) entry which is preliminary data.</text>
</comment>
<dbReference type="AlphaFoldDB" id="A0ABD0KVA9"/>
<keyword evidence="2" id="KW-1185">Reference proteome</keyword>
<evidence type="ECO:0000313" key="2">
    <source>
        <dbReference type="Proteomes" id="UP001519460"/>
    </source>
</evidence>
<evidence type="ECO:0000313" key="1">
    <source>
        <dbReference type="EMBL" id="KAK7490707.1"/>
    </source>
</evidence>
<protein>
    <submittedName>
        <fullName evidence="1">Uncharacterized protein</fullName>
    </submittedName>
</protein>